<keyword evidence="8 18" id="KW-0812">Transmembrane</keyword>
<evidence type="ECO:0000256" key="10">
    <source>
        <dbReference type="ARBA" id="ARBA00022967"/>
    </source>
</evidence>
<evidence type="ECO:0000256" key="13">
    <source>
        <dbReference type="ARBA" id="ARBA00023027"/>
    </source>
</evidence>
<evidence type="ECO:0000256" key="2">
    <source>
        <dbReference type="ARBA" id="ARBA00004448"/>
    </source>
</evidence>
<name>A0A0S2M8T5_9COLE</name>
<keyword evidence="10 18" id="KW-1278">Translocase</keyword>
<evidence type="ECO:0000256" key="14">
    <source>
        <dbReference type="ARBA" id="ARBA00023075"/>
    </source>
</evidence>
<geneLocation type="mitochondrion" evidence="20"/>
<feature type="transmembrane region" description="Helical" evidence="18">
    <location>
        <begin position="231"/>
        <end position="253"/>
    </location>
</feature>
<keyword evidence="14 18" id="KW-0830">Ubiquinone</keyword>
<keyword evidence="15 18" id="KW-0496">Mitochondrion</keyword>
<keyword evidence="13 18" id="KW-0520">NAD</keyword>
<keyword evidence="6" id="KW-0813">Transport</keyword>
<dbReference type="Pfam" id="PF00361">
    <property type="entry name" value="Proton_antipo_M"/>
    <property type="match status" value="1"/>
</dbReference>
<dbReference type="EC" id="7.1.1.2" evidence="4 18"/>
<evidence type="ECO:0000256" key="4">
    <source>
        <dbReference type="ARBA" id="ARBA00012944"/>
    </source>
</evidence>
<feature type="domain" description="NADH:quinone oxidoreductase/Mrp antiporter transmembrane" evidence="19">
    <location>
        <begin position="18"/>
        <end position="278"/>
    </location>
</feature>
<feature type="transmembrane region" description="Helical" evidence="18">
    <location>
        <begin position="141"/>
        <end position="160"/>
    </location>
</feature>
<evidence type="ECO:0000256" key="17">
    <source>
        <dbReference type="ARBA" id="ARBA00049551"/>
    </source>
</evidence>
<comment type="function">
    <text evidence="1">Core subunit of the mitochondrial membrane respiratory chain NADH dehydrogenase (Complex I) that is believed to belong to the minimal assembly required for catalysis. Complex I functions in the transfer of electrons from NADH to the respiratory chain. The immediate electron acceptor for the enzyme is believed to be ubiquinone.</text>
</comment>
<evidence type="ECO:0000256" key="1">
    <source>
        <dbReference type="ARBA" id="ARBA00003257"/>
    </source>
</evidence>
<feature type="transmembrane region" description="Helical" evidence="18">
    <location>
        <begin position="51"/>
        <end position="73"/>
    </location>
</feature>
<feature type="transmembrane region" description="Helical" evidence="18">
    <location>
        <begin position="306"/>
        <end position="328"/>
    </location>
</feature>
<evidence type="ECO:0000256" key="18">
    <source>
        <dbReference type="RuleBase" id="RU003403"/>
    </source>
</evidence>
<dbReference type="AlphaFoldDB" id="A0A0S2M8T5"/>
<feature type="transmembrane region" description="Helical" evidence="18">
    <location>
        <begin position="265"/>
        <end position="285"/>
    </location>
</feature>
<accession>A0A0S2M8T5</accession>
<dbReference type="GO" id="GO:0005743">
    <property type="term" value="C:mitochondrial inner membrane"/>
    <property type="evidence" value="ECO:0007669"/>
    <property type="project" value="UniProtKB-SubCell"/>
</dbReference>
<feature type="transmembrane region" description="Helical" evidence="18">
    <location>
        <begin position="20"/>
        <end position="39"/>
    </location>
</feature>
<dbReference type="InterPro" id="IPR003917">
    <property type="entry name" value="NADH_UbQ_OxRdtase_chain2"/>
</dbReference>
<organism evidence="20">
    <name type="scientific">Pselaphinae sp. 9 EF-2015</name>
    <dbReference type="NCBI Taxonomy" id="1756863"/>
    <lineage>
        <taxon>Eukaryota</taxon>
        <taxon>Metazoa</taxon>
        <taxon>Ecdysozoa</taxon>
        <taxon>Arthropoda</taxon>
        <taxon>Hexapoda</taxon>
        <taxon>Insecta</taxon>
        <taxon>Pterygota</taxon>
        <taxon>Neoptera</taxon>
        <taxon>Endopterygota</taxon>
        <taxon>Coleoptera</taxon>
        <taxon>Polyphaga</taxon>
        <taxon>Staphyliniformia</taxon>
        <taxon>Staphylinidae</taxon>
        <taxon>Omaliinae group</taxon>
        <taxon>Pselaphinae</taxon>
    </lineage>
</organism>
<dbReference type="PANTHER" id="PTHR46552:SF1">
    <property type="entry name" value="NADH-UBIQUINONE OXIDOREDUCTASE CHAIN 2"/>
    <property type="match status" value="1"/>
</dbReference>
<dbReference type="EMBL" id="KT780690">
    <property type="protein sequence ID" value="ALO71095.1"/>
    <property type="molecule type" value="Genomic_DNA"/>
</dbReference>
<dbReference type="PANTHER" id="PTHR46552">
    <property type="entry name" value="NADH-UBIQUINONE OXIDOREDUCTASE CHAIN 2"/>
    <property type="match status" value="1"/>
</dbReference>
<evidence type="ECO:0000256" key="7">
    <source>
        <dbReference type="ARBA" id="ARBA00022660"/>
    </source>
</evidence>
<protein>
    <recommendedName>
        <fullName evidence="5 18">NADH-ubiquinone oxidoreductase chain 2</fullName>
        <ecNumber evidence="4 18">7.1.1.2</ecNumber>
    </recommendedName>
</protein>
<dbReference type="PRINTS" id="PR01436">
    <property type="entry name" value="NADHDHGNASE2"/>
</dbReference>
<evidence type="ECO:0000259" key="19">
    <source>
        <dbReference type="Pfam" id="PF00361"/>
    </source>
</evidence>
<dbReference type="GO" id="GO:0008137">
    <property type="term" value="F:NADH dehydrogenase (ubiquinone) activity"/>
    <property type="evidence" value="ECO:0007669"/>
    <property type="project" value="UniProtKB-EC"/>
</dbReference>
<evidence type="ECO:0000313" key="20">
    <source>
        <dbReference type="EMBL" id="ALO71095.1"/>
    </source>
</evidence>
<evidence type="ECO:0000256" key="16">
    <source>
        <dbReference type="ARBA" id="ARBA00023136"/>
    </source>
</evidence>
<keyword evidence="9 18" id="KW-0999">Mitochondrion inner membrane</keyword>
<reference evidence="20" key="1">
    <citation type="submission" date="2015-09" db="EMBL/GenBank/DDBJ databases">
        <title>Staphyliniformia phylogenetics from de novo mitogenomic assemblies.</title>
        <authorList>
            <person name="Favreau E.A."/>
            <person name="Linard B."/>
            <person name="Vogler A.P."/>
        </authorList>
    </citation>
    <scope>NUCLEOTIDE SEQUENCE</scope>
</reference>
<comment type="catalytic activity">
    <reaction evidence="17 18">
        <text>a ubiquinone + NADH + 5 H(+)(in) = a ubiquinol + NAD(+) + 4 H(+)(out)</text>
        <dbReference type="Rhea" id="RHEA:29091"/>
        <dbReference type="Rhea" id="RHEA-COMP:9565"/>
        <dbReference type="Rhea" id="RHEA-COMP:9566"/>
        <dbReference type="ChEBI" id="CHEBI:15378"/>
        <dbReference type="ChEBI" id="CHEBI:16389"/>
        <dbReference type="ChEBI" id="CHEBI:17976"/>
        <dbReference type="ChEBI" id="CHEBI:57540"/>
        <dbReference type="ChEBI" id="CHEBI:57945"/>
        <dbReference type="EC" id="7.1.1.2"/>
    </reaction>
</comment>
<dbReference type="InterPro" id="IPR001750">
    <property type="entry name" value="ND/Mrp_TM"/>
</dbReference>
<evidence type="ECO:0000256" key="8">
    <source>
        <dbReference type="ARBA" id="ARBA00022692"/>
    </source>
</evidence>
<keyword evidence="16 18" id="KW-0472">Membrane</keyword>
<feature type="transmembrane region" description="Helical" evidence="18">
    <location>
        <begin position="85"/>
        <end position="106"/>
    </location>
</feature>
<comment type="similarity">
    <text evidence="3 18">Belongs to the complex I subunit 2 family.</text>
</comment>
<keyword evidence="11 18" id="KW-0249">Electron transport</keyword>
<keyword evidence="7 18" id="KW-0679">Respiratory chain</keyword>
<keyword evidence="12 18" id="KW-1133">Transmembrane helix</keyword>
<proteinExistence type="inferred from homology"/>
<evidence type="ECO:0000256" key="5">
    <source>
        <dbReference type="ARBA" id="ARBA00021008"/>
    </source>
</evidence>
<dbReference type="GO" id="GO:0006120">
    <property type="term" value="P:mitochondrial electron transport, NADH to ubiquinone"/>
    <property type="evidence" value="ECO:0007669"/>
    <property type="project" value="InterPro"/>
</dbReference>
<evidence type="ECO:0000256" key="15">
    <source>
        <dbReference type="ARBA" id="ARBA00023128"/>
    </source>
</evidence>
<evidence type="ECO:0000256" key="9">
    <source>
        <dbReference type="ARBA" id="ARBA00022792"/>
    </source>
</evidence>
<evidence type="ECO:0000256" key="12">
    <source>
        <dbReference type="ARBA" id="ARBA00022989"/>
    </source>
</evidence>
<gene>
    <name evidence="20" type="primary">nad2</name>
</gene>
<evidence type="ECO:0000256" key="11">
    <source>
        <dbReference type="ARBA" id="ARBA00022982"/>
    </source>
</evidence>
<feature type="transmembrane region" description="Helical" evidence="18">
    <location>
        <begin position="191"/>
        <end position="210"/>
    </location>
</feature>
<evidence type="ECO:0000256" key="6">
    <source>
        <dbReference type="ARBA" id="ARBA00022448"/>
    </source>
</evidence>
<comment type="subcellular location">
    <subcellularLocation>
        <location evidence="2 18">Mitochondrion inner membrane</location>
        <topology evidence="2 18">Multi-pass membrane protein</topology>
    </subcellularLocation>
</comment>
<evidence type="ECO:0000256" key="3">
    <source>
        <dbReference type="ARBA" id="ARBA00007012"/>
    </source>
</evidence>
<comment type="function">
    <text evidence="18">Core subunit of the mitochondrial membrane respiratory chain NADH dehydrogenase (Complex I) which catalyzes electron transfer from NADH through the respiratory chain, using ubiquinone as an electron acceptor. Essential for the catalytic activity and assembly of complex I.</text>
</comment>
<sequence>MLFFMSMVTGTLISVSSLSWMGMWMGLEINLLSIIPLMNSSKNLFSSEASLKYFITQAMASTILLLSIILMLNNIFELFQIYKNIILMFNSAILTKMGAAPFHFWFPEIMEGLSWMNCLILLSWQKIAPMVILMYNINYPLFFSMIIIFSMLISGILGFNQTSMRKILAYSSINHIAWMISSMMLLETTWIYYFLTYTLISINIILIFNLMNIFFLKQLFCSMNNNPHMKFFFIMNFLSLGGLPPFLGFLPKWLTIENLIENKMFLLTFVMVIMTLLTLFFYMRVTFSTLSINMAETNFFLNKNFNLYWILFSNFLSLIMLLTCSILFNLT</sequence>
<dbReference type="InterPro" id="IPR050175">
    <property type="entry name" value="Complex_I_Subunit_2"/>
</dbReference>